<reference evidence="2 3" key="1">
    <citation type="journal article" date="2007" name="Nature">
        <title>Evolution of genes and genomes on the Drosophila phylogeny.</title>
        <authorList>
            <consortium name="Drosophila 12 Genomes Consortium"/>
            <person name="Clark A.G."/>
            <person name="Eisen M.B."/>
            <person name="Smith D.R."/>
            <person name="Bergman C.M."/>
            <person name="Oliver B."/>
            <person name="Markow T.A."/>
            <person name="Kaufman T.C."/>
            <person name="Kellis M."/>
            <person name="Gelbart W."/>
            <person name="Iyer V.N."/>
            <person name="Pollard D.A."/>
            <person name="Sackton T.B."/>
            <person name="Larracuente A.M."/>
            <person name="Singh N.D."/>
            <person name="Abad J.P."/>
            <person name="Abt D.N."/>
            <person name="Adryan B."/>
            <person name="Aguade M."/>
            <person name="Akashi H."/>
            <person name="Anderson W.W."/>
            <person name="Aquadro C.F."/>
            <person name="Ardell D.H."/>
            <person name="Arguello R."/>
            <person name="Artieri C.G."/>
            <person name="Barbash D.A."/>
            <person name="Barker D."/>
            <person name="Barsanti P."/>
            <person name="Batterham P."/>
            <person name="Batzoglou S."/>
            <person name="Begun D."/>
            <person name="Bhutkar A."/>
            <person name="Blanco E."/>
            <person name="Bosak S.A."/>
            <person name="Bradley R.K."/>
            <person name="Brand A.D."/>
            <person name="Brent M.R."/>
            <person name="Brooks A.N."/>
            <person name="Brown R.H."/>
            <person name="Butlin R.K."/>
            <person name="Caggese C."/>
            <person name="Calvi B.R."/>
            <person name="Bernardo de Carvalho A."/>
            <person name="Caspi A."/>
            <person name="Castrezana S."/>
            <person name="Celniker S.E."/>
            <person name="Chang J.L."/>
            <person name="Chapple C."/>
            <person name="Chatterji S."/>
            <person name="Chinwalla A."/>
            <person name="Civetta A."/>
            <person name="Clifton S.W."/>
            <person name="Comeron J.M."/>
            <person name="Costello J.C."/>
            <person name="Coyne J.A."/>
            <person name="Daub J."/>
            <person name="David R.G."/>
            <person name="Delcher A.L."/>
            <person name="Delehaunty K."/>
            <person name="Do C.B."/>
            <person name="Ebling H."/>
            <person name="Edwards K."/>
            <person name="Eickbush T."/>
            <person name="Evans J.D."/>
            <person name="Filipski A."/>
            <person name="Findeiss S."/>
            <person name="Freyhult E."/>
            <person name="Fulton L."/>
            <person name="Fulton R."/>
            <person name="Garcia A.C."/>
            <person name="Gardiner A."/>
            <person name="Garfield D.A."/>
            <person name="Garvin B.E."/>
            <person name="Gibson G."/>
            <person name="Gilbert D."/>
            <person name="Gnerre S."/>
            <person name="Godfrey J."/>
            <person name="Good R."/>
            <person name="Gotea V."/>
            <person name="Gravely B."/>
            <person name="Greenberg A.J."/>
            <person name="Griffiths-Jones S."/>
            <person name="Gross S."/>
            <person name="Guigo R."/>
            <person name="Gustafson E.A."/>
            <person name="Haerty W."/>
            <person name="Hahn M.W."/>
            <person name="Halligan D.L."/>
            <person name="Halpern A.L."/>
            <person name="Halter G.M."/>
            <person name="Han M.V."/>
            <person name="Heger A."/>
            <person name="Hillier L."/>
            <person name="Hinrichs A.S."/>
            <person name="Holmes I."/>
            <person name="Hoskins R.A."/>
            <person name="Hubisz M.J."/>
            <person name="Hultmark D."/>
            <person name="Huntley M.A."/>
            <person name="Jaffe D.B."/>
            <person name="Jagadeeshan S."/>
            <person name="Jeck W.R."/>
            <person name="Johnson J."/>
            <person name="Jones C.D."/>
            <person name="Jordan W.C."/>
            <person name="Karpen G.H."/>
            <person name="Kataoka E."/>
            <person name="Keightley P.D."/>
            <person name="Kheradpour P."/>
            <person name="Kirkness E.F."/>
            <person name="Koerich L.B."/>
            <person name="Kristiansen K."/>
            <person name="Kudrna D."/>
            <person name="Kulathinal R.J."/>
            <person name="Kumar S."/>
            <person name="Kwok R."/>
            <person name="Lander E."/>
            <person name="Langley C.H."/>
            <person name="Lapoint R."/>
            <person name="Lazzaro B.P."/>
            <person name="Lee S.J."/>
            <person name="Levesque L."/>
            <person name="Li R."/>
            <person name="Lin C.F."/>
            <person name="Lin M.F."/>
            <person name="Lindblad-Toh K."/>
            <person name="Llopart A."/>
            <person name="Long M."/>
            <person name="Low L."/>
            <person name="Lozovsky E."/>
            <person name="Lu J."/>
            <person name="Luo M."/>
            <person name="Machado C.A."/>
            <person name="Makalowski W."/>
            <person name="Marzo M."/>
            <person name="Matsuda M."/>
            <person name="Matzkin L."/>
            <person name="McAllister B."/>
            <person name="McBride C.S."/>
            <person name="McKernan B."/>
            <person name="McKernan K."/>
            <person name="Mendez-Lago M."/>
            <person name="Minx P."/>
            <person name="Mollenhauer M.U."/>
            <person name="Montooth K."/>
            <person name="Mount S.M."/>
            <person name="Mu X."/>
            <person name="Myers E."/>
            <person name="Negre B."/>
            <person name="Newfeld S."/>
            <person name="Nielsen R."/>
            <person name="Noor M.A."/>
            <person name="O'Grady P."/>
            <person name="Pachter L."/>
            <person name="Papaceit M."/>
            <person name="Parisi M.J."/>
            <person name="Parisi M."/>
            <person name="Parts L."/>
            <person name="Pedersen J.S."/>
            <person name="Pesole G."/>
            <person name="Phillippy A.M."/>
            <person name="Ponting C.P."/>
            <person name="Pop M."/>
            <person name="Porcelli D."/>
            <person name="Powell J.R."/>
            <person name="Prohaska S."/>
            <person name="Pruitt K."/>
            <person name="Puig M."/>
            <person name="Quesneville H."/>
            <person name="Ram K.R."/>
            <person name="Rand D."/>
            <person name="Rasmussen M.D."/>
            <person name="Reed L.K."/>
            <person name="Reenan R."/>
            <person name="Reily A."/>
            <person name="Remington K.A."/>
            <person name="Rieger T.T."/>
            <person name="Ritchie M.G."/>
            <person name="Robin C."/>
            <person name="Rogers Y.H."/>
            <person name="Rohde C."/>
            <person name="Rozas J."/>
            <person name="Rubenfield M.J."/>
            <person name="Ruiz A."/>
            <person name="Russo S."/>
            <person name="Salzberg S.L."/>
            <person name="Sanchez-Gracia A."/>
            <person name="Saranga D.J."/>
            <person name="Sato H."/>
            <person name="Schaeffer S.W."/>
            <person name="Schatz M.C."/>
            <person name="Schlenke T."/>
            <person name="Schwartz R."/>
            <person name="Segarra C."/>
            <person name="Singh R.S."/>
            <person name="Sirot L."/>
            <person name="Sirota M."/>
            <person name="Sisneros N.B."/>
            <person name="Smith C.D."/>
            <person name="Smith T.F."/>
            <person name="Spieth J."/>
            <person name="Stage D.E."/>
            <person name="Stark A."/>
            <person name="Stephan W."/>
            <person name="Strausberg R.L."/>
            <person name="Strempel S."/>
            <person name="Sturgill D."/>
            <person name="Sutton G."/>
            <person name="Sutton G.G."/>
            <person name="Tao W."/>
            <person name="Teichmann S."/>
            <person name="Tobari Y.N."/>
            <person name="Tomimura Y."/>
            <person name="Tsolas J.M."/>
            <person name="Valente V.L."/>
            <person name="Venter E."/>
            <person name="Venter J.C."/>
            <person name="Vicario S."/>
            <person name="Vieira F.G."/>
            <person name="Vilella A.J."/>
            <person name="Villasante A."/>
            <person name="Walenz B."/>
            <person name="Wang J."/>
            <person name="Wasserman M."/>
            <person name="Watts T."/>
            <person name="Wilson D."/>
            <person name="Wilson R.K."/>
            <person name="Wing R.A."/>
            <person name="Wolfner M.F."/>
            <person name="Wong A."/>
            <person name="Wong G.K."/>
            <person name="Wu C.I."/>
            <person name="Wu G."/>
            <person name="Yamamoto D."/>
            <person name="Yang H.P."/>
            <person name="Yang S.P."/>
            <person name="Yorke J.A."/>
            <person name="Yoshida K."/>
            <person name="Zdobnov E."/>
            <person name="Zhang P."/>
            <person name="Zhang Y."/>
            <person name="Zimin A.V."/>
            <person name="Baldwin J."/>
            <person name="Abdouelleil A."/>
            <person name="Abdulkadir J."/>
            <person name="Abebe A."/>
            <person name="Abera B."/>
            <person name="Abreu J."/>
            <person name="Acer S.C."/>
            <person name="Aftuck L."/>
            <person name="Alexander A."/>
            <person name="An P."/>
            <person name="Anderson E."/>
            <person name="Anderson S."/>
            <person name="Arachi H."/>
            <person name="Azer M."/>
            <person name="Bachantsang P."/>
            <person name="Barry A."/>
            <person name="Bayul T."/>
            <person name="Berlin A."/>
            <person name="Bessette D."/>
            <person name="Bloom T."/>
            <person name="Blye J."/>
            <person name="Boguslavskiy L."/>
            <person name="Bonnet C."/>
            <person name="Boukhgalter B."/>
            <person name="Bourzgui I."/>
            <person name="Brown A."/>
            <person name="Cahill P."/>
            <person name="Channer S."/>
            <person name="Cheshatsang Y."/>
            <person name="Chuda L."/>
            <person name="Citroen M."/>
            <person name="Collymore A."/>
            <person name="Cooke P."/>
            <person name="Costello M."/>
            <person name="D'Aco K."/>
            <person name="Daza R."/>
            <person name="De Haan G."/>
            <person name="DeGray S."/>
            <person name="DeMaso C."/>
            <person name="Dhargay N."/>
            <person name="Dooley K."/>
            <person name="Dooley E."/>
            <person name="Doricent M."/>
            <person name="Dorje P."/>
            <person name="Dorjee K."/>
            <person name="Dupes A."/>
            <person name="Elong R."/>
            <person name="Falk J."/>
            <person name="Farina A."/>
            <person name="Faro S."/>
            <person name="Ferguson D."/>
            <person name="Fisher S."/>
            <person name="Foley C.D."/>
            <person name="Franke A."/>
            <person name="Friedrich D."/>
            <person name="Gadbois L."/>
            <person name="Gearin G."/>
            <person name="Gearin C.R."/>
            <person name="Giannoukos G."/>
            <person name="Goode T."/>
            <person name="Graham J."/>
            <person name="Grandbois E."/>
            <person name="Grewal S."/>
            <person name="Gyaltsen K."/>
            <person name="Hafez N."/>
            <person name="Hagos B."/>
            <person name="Hall J."/>
            <person name="Henson C."/>
            <person name="Hollinger A."/>
            <person name="Honan T."/>
            <person name="Huard M.D."/>
            <person name="Hughes L."/>
            <person name="Hurhula B."/>
            <person name="Husby M.E."/>
            <person name="Kamat A."/>
            <person name="Kanga B."/>
            <person name="Kashin S."/>
            <person name="Khazanovich D."/>
            <person name="Kisner P."/>
            <person name="Lance K."/>
            <person name="Lara M."/>
            <person name="Lee W."/>
            <person name="Lennon N."/>
            <person name="Letendre F."/>
            <person name="LeVine R."/>
            <person name="Lipovsky A."/>
            <person name="Liu X."/>
            <person name="Liu J."/>
            <person name="Liu S."/>
            <person name="Lokyitsang T."/>
            <person name="Lokyitsang Y."/>
            <person name="Lubonja R."/>
            <person name="Lui A."/>
            <person name="MacDonald P."/>
            <person name="Magnisalis V."/>
            <person name="Maru K."/>
            <person name="Matthews C."/>
            <person name="McCusker W."/>
            <person name="McDonough S."/>
            <person name="Mehta T."/>
            <person name="Meldrim J."/>
            <person name="Meneus L."/>
            <person name="Mihai O."/>
            <person name="Mihalev A."/>
            <person name="Mihova T."/>
            <person name="Mittelman R."/>
            <person name="Mlenga V."/>
            <person name="Montmayeur A."/>
            <person name="Mulrain L."/>
            <person name="Navidi A."/>
            <person name="Naylor J."/>
            <person name="Negash T."/>
            <person name="Nguyen T."/>
            <person name="Nguyen N."/>
            <person name="Nicol R."/>
            <person name="Norbu C."/>
            <person name="Norbu N."/>
            <person name="Novod N."/>
            <person name="O'Neill B."/>
            <person name="Osman S."/>
            <person name="Markiewicz E."/>
            <person name="Oyono O.L."/>
            <person name="Patti C."/>
            <person name="Phunkhang P."/>
            <person name="Pierre F."/>
            <person name="Priest M."/>
            <person name="Raghuraman S."/>
            <person name="Rege F."/>
            <person name="Reyes R."/>
            <person name="Rise C."/>
            <person name="Rogov P."/>
            <person name="Ross K."/>
            <person name="Ryan E."/>
            <person name="Settipalli S."/>
            <person name="Shea T."/>
            <person name="Sherpa N."/>
            <person name="Shi L."/>
            <person name="Shih D."/>
            <person name="Sparrow T."/>
            <person name="Spaulding J."/>
            <person name="Stalker J."/>
            <person name="Stange-Thomann N."/>
            <person name="Stavropoulos S."/>
            <person name="Stone C."/>
            <person name="Strader C."/>
            <person name="Tesfaye S."/>
            <person name="Thomson T."/>
            <person name="Thoulutsang Y."/>
            <person name="Thoulutsang D."/>
            <person name="Topham K."/>
            <person name="Topping I."/>
            <person name="Tsamla T."/>
            <person name="Vassiliev H."/>
            <person name="Vo A."/>
            <person name="Wangchuk T."/>
            <person name="Wangdi T."/>
            <person name="Weiand M."/>
            <person name="Wilkinson J."/>
            <person name="Wilson A."/>
            <person name="Yadav S."/>
            <person name="Young G."/>
            <person name="Yu Q."/>
            <person name="Zembek L."/>
            <person name="Zhong D."/>
            <person name="Zimmer A."/>
            <person name="Zwirko Z."/>
            <person name="Jaffe D.B."/>
            <person name="Alvarez P."/>
            <person name="Brockman W."/>
            <person name="Butler J."/>
            <person name="Chin C."/>
            <person name="Gnerre S."/>
            <person name="Grabherr M."/>
            <person name="Kleber M."/>
            <person name="Mauceli E."/>
            <person name="MacCallum I."/>
        </authorList>
    </citation>
    <scope>NUCLEOTIDE SEQUENCE [LARGE SCALE GENOMIC DNA]</scope>
    <source>
        <strain evidence="3">Tucson 15287-2541.00</strain>
    </source>
</reference>
<accession>B4JRD0</accession>
<feature type="chain" id="PRO_5002809778" evidence="1">
    <location>
        <begin position="22"/>
        <end position="124"/>
    </location>
</feature>
<dbReference type="PROSITE" id="PS51885">
    <property type="entry name" value="NEPRILYSIN"/>
    <property type="match status" value="1"/>
</dbReference>
<evidence type="ECO:0000256" key="1">
    <source>
        <dbReference type="SAM" id="SignalP"/>
    </source>
</evidence>
<dbReference type="InterPro" id="IPR024079">
    <property type="entry name" value="MetalloPept_cat_dom_sf"/>
</dbReference>
<dbReference type="eggNOG" id="KOG3624">
    <property type="taxonomic scope" value="Eukaryota"/>
</dbReference>
<dbReference type="HOGENOM" id="CLU_2006235_0_0_1"/>
<sequence length="124" mass="14139">MKRMWWFSVVIARCLLWLCCCVVDGHLLSQPEVDTHMQLQEQLISEHNDSAYVQRVMRLAKSAEMRSYMRPDLDACEDFYAYSCGNWPKINPANAAKPRETNFSTTTGQWLWAQATTASGATTG</sequence>
<name>B4JRD0_DROGR</name>
<organism evidence="3">
    <name type="scientific">Drosophila grimshawi</name>
    <name type="common">Hawaiian fruit fly</name>
    <name type="synonym">Idiomyia grimshawi</name>
    <dbReference type="NCBI Taxonomy" id="7222"/>
    <lineage>
        <taxon>Eukaryota</taxon>
        <taxon>Metazoa</taxon>
        <taxon>Ecdysozoa</taxon>
        <taxon>Arthropoda</taxon>
        <taxon>Hexapoda</taxon>
        <taxon>Insecta</taxon>
        <taxon>Pterygota</taxon>
        <taxon>Neoptera</taxon>
        <taxon>Endopterygota</taxon>
        <taxon>Diptera</taxon>
        <taxon>Brachycera</taxon>
        <taxon>Muscomorpha</taxon>
        <taxon>Ephydroidea</taxon>
        <taxon>Drosophilidae</taxon>
        <taxon>Drosophila</taxon>
        <taxon>Hawaiian Drosophila</taxon>
    </lineage>
</organism>
<dbReference type="SUPFAM" id="SSF55486">
    <property type="entry name" value="Metalloproteases ('zincins'), catalytic domain"/>
    <property type="match status" value="1"/>
</dbReference>
<protein>
    <submittedName>
        <fullName evidence="2">GH20472</fullName>
    </submittedName>
</protein>
<dbReference type="EMBL" id="CH916373">
    <property type="protein sequence ID" value="EDV94320.1"/>
    <property type="molecule type" value="Genomic_DNA"/>
</dbReference>
<dbReference type="OrthoDB" id="6475849at2759"/>
<dbReference type="GO" id="GO:0006508">
    <property type="term" value="P:proteolysis"/>
    <property type="evidence" value="ECO:0007669"/>
    <property type="project" value="InterPro"/>
</dbReference>
<dbReference type="Gene3D" id="3.40.390.10">
    <property type="entry name" value="Collagenase (Catalytic Domain)"/>
    <property type="match status" value="1"/>
</dbReference>
<dbReference type="Proteomes" id="UP000001070">
    <property type="component" value="Unassembled WGS sequence"/>
</dbReference>
<evidence type="ECO:0000313" key="3">
    <source>
        <dbReference type="Proteomes" id="UP000001070"/>
    </source>
</evidence>
<evidence type="ECO:0000313" key="2">
    <source>
        <dbReference type="EMBL" id="EDV94320.1"/>
    </source>
</evidence>
<dbReference type="GO" id="GO:0004222">
    <property type="term" value="F:metalloendopeptidase activity"/>
    <property type="evidence" value="ECO:0007669"/>
    <property type="project" value="InterPro"/>
</dbReference>
<gene>
    <name evidence="2" type="primary">Dgri\GH20472</name>
    <name evidence="2" type="ORF">Dgri_GH20472</name>
</gene>
<keyword evidence="1" id="KW-0732">Signal</keyword>
<keyword evidence="3" id="KW-1185">Reference proteome</keyword>
<dbReference type="InParanoid" id="B4JRD0"/>
<dbReference type="InterPro" id="IPR000718">
    <property type="entry name" value="Peptidase_M13"/>
</dbReference>
<feature type="signal peptide" evidence="1">
    <location>
        <begin position="1"/>
        <end position="21"/>
    </location>
</feature>
<proteinExistence type="predicted"/>
<dbReference type="AlphaFoldDB" id="B4JRD0"/>